<dbReference type="InterPro" id="IPR002888">
    <property type="entry name" value="2Fe-2S-bd"/>
</dbReference>
<dbReference type="SUPFAM" id="SSF47741">
    <property type="entry name" value="CO dehydrogenase ISP C-domain like"/>
    <property type="match status" value="1"/>
</dbReference>
<keyword evidence="5" id="KW-0411">Iron-sulfur</keyword>
<dbReference type="Gene3D" id="1.10.150.120">
    <property type="entry name" value="[2Fe-2S]-binding domain"/>
    <property type="match status" value="1"/>
</dbReference>
<sequence>MTRIRITVNGEEREIDVETSRLLVHAIREEVGLTGTHVGCLNGDCGACTVLVNGQTVKSCSVLAVSADGAEITTIEGLAKDGELHPVQQAFWDEFGFQCGFCLPGTLLVTCELLERNPDPDDAAIDEAINGTLCRCTGYAGIRRAIRRAAERISADRPEPAPSPADR</sequence>
<dbReference type="Pfam" id="PF00111">
    <property type="entry name" value="Fer2"/>
    <property type="match status" value="1"/>
</dbReference>
<comment type="pathway">
    <text evidence="6">Alkaloid degradation; nicotine degradation.</text>
</comment>
<evidence type="ECO:0000256" key="3">
    <source>
        <dbReference type="ARBA" id="ARBA00023002"/>
    </source>
</evidence>
<keyword evidence="1" id="KW-0001">2Fe-2S</keyword>
<keyword evidence="9" id="KW-1185">Reference proteome</keyword>
<evidence type="ECO:0000313" key="9">
    <source>
        <dbReference type="Proteomes" id="UP000319213"/>
    </source>
</evidence>
<dbReference type="InterPro" id="IPR012675">
    <property type="entry name" value="Beta-grasp_dom_sf"/>
</dbReference>
<dbReference type="GO" id="GO:0046872">
    <property type="term" value="F:metal ion binding"/>
    <property type="evidence" value="ECO:0007669"/>
    <property type="project" value="UniProtKB-KW"/>
</dbReference>
<evidence type="ECO:0000256" key="1">
    <source>
        <dbReference type="ARBA" id="ARBA00022714"/>
    </source>
</evidence>
<dbReference type="PANTHER" id="PTHR44379:SF5">
    <property type="entry name" value="OXIDOREDUCTASE WITH IRON-SULFUR SUBUNIT"/>
    <property type="match status" value="1"/>
</dbReference>
<dbReference type="SUPFAM" id="SSF54292">
    <property type="entry name" value="2Fe-2S ferredoxin-like"/>
    <property type="match status" value="1"/>
</dbReference>
<evidence type="ECO:0000256" key="5">
    <source>
        <dbReference type="ARBA" id="ARBA00023014"/>
    </source>
</evidence>
<evidence type="ECO:0000313" key="8">
    <source>
        <dbReference type="EMBL" id="TQM73505.1"/>
    </source>
</evidence>
<evidence type="ECO:0000256" key="6">
    <source>
        <dbReference type="ARBA" id="ARBA00060707"/>
    </source>
</evidence>
<evidence type="ECO:0000256" key="2">
    <source>
        <dbReference type="ARBA" id="ARBA00022723"/>
    </source>
</evidence>
<dbReference type="InterPro" id="IPR051452">
    <property type="entry name" value="Diverse_Oxidoreductases"/>
</dbReference>
<evidence type="ECO:0000256" key="4">
    <source>
        <dbReference type="ARBA" id="ARBA00023004"/>
    </source>
</evidence>
<dbReference type="Pfam" id="PF01799">
    <property type="entry name" value="Fer2_2"/>
    <property type="match status" value="1"/>
</dbReference>
<dbReference type="OrthoDB" id="3530637at2"/>
<dbReference type="GO" id="GO:0051537">
    <property type="term" value="F:2 iron, 2 sulfur cluster binding"/>
    <property type="evidence" value="ECO:0007669"/>
    <property type="project" value="UniProtKB-KW"/>
</dbReference>
<accession>A0A543ISE4</accession>
<evidence type="ECO:0000259" key="7">
    <source>
        <dbReference type="PROSITE" id="PS51085"/>
    </source>
</evidence>
<dbReference type="PROSITE" id="PS51085">
    <property type="entry name" value="2FE2S_FER_2"/>
    <property type="match status" value="1"/>
</dbReference>
<dbReference type="Gene3D" id="3.10.20.30">
    <property type="match status" value="1"/>
</dbReference>
<dbReference type="InterPro" id="IPR006058">
    <property type="entry name" value="2Fe2S_fd_BS"/>
</dbReference>
<dbReference type="InterPro" id="IPR001041">
    <property type="entry name" value="2Fe-2S_ferredoxin-type"/>
</dbReference>
<dbReference type="PANTHER" id="PTHR44379">
    <property type="entry name" value="OXIDOREDUCTASE WITH IRON-SULFUR SUBUNIT"/>
    <property type="match status" value="1"/>
</dbReference>
<dbReference type="FunFam" id="3.10.20.30:FF:000020">
    <property type="entry name" value="Xanthine dehydrogenase iron-sulfur subunit"/>
    <property type="match status" value="1"/>
</dbReference>
<gene>
    <name evidence="8" type="ORF">FHX40_0148</name>
</gene>
<feature type="domain" description="2Fe-2S ferredoxin-type" evidence="7">
    <location>
        <begin position="2"/>
        <end position="78"/>
    </location>
</feature>
<organism evidence="8 9">
    <name type="scientific">Thermopolyspora flexuosa</name>
    <dbReference type="NCBI Taxonomy" id="103836"/>
    <lineage>
        <taxon>Bacteria</taxon>
        <taxon>Bacillati</taxon>
        <taxon>Actinomycetota</taxon>
        <taxon>Actinomycetes</taxon>
        <taxon>Streptosporangiales</taxon>
        <taxon>Streptosporangiaceae</taxon>
        <taxon>Thermopolyspora</taxon>
    </lineage>
</organism>
<protein>
    <submittedName>
        <fullName evidence="8">Carbon-monoxide dehydrogenase small subunit</fullName>
    </submittedName>
</protein>
<dbReference type="AlphaFoldDB" id="A0A543ISE4"/>
<dbReference type="GO" id="GO:0016491">
    <property type="term" value="F:oxidoreductase activity"/>
    <property type="evidence" value="ECO:0007669"/>
    <property type="project" value="UniProtKB-KW"/>
</dbReference>
<dbReference type="EMBL" id="VFPQ01000001">
    <property type="protein sequence ID" value="TQM73505.1"/>
    <property type="molecule type" value="Genomic_DNA"/>
</dbReference>
<dbReference type="InterPro" id="IPR036010">
    <property type="entry name" value="2Fe-2S_ferredoxin-like_sf"/>
</dbReference>
<dbReference type="CDD" id="cd00207">
    <property type="entry name" value="fer2"/>
    <property type="match status" value="1"/>
</dbReference>
<keyword evidence="4" id="KW-0408">Iron</keyword>
<dbReference type="Proteomes" id="UP000319213">
    <property type="component" value="Unassembled WGS sequence"/>
</dbReference>
<keyword evidence="2" id="KW-0479">Metal-binding</keyword>
<name>A0A543ISE4_9ACTN</name>
<dbReference type="PROSITE" id="PS00197">
    <property type="entry name" value="2FE2S_FER_1"/>
    <property type="match status" value="1"/>
</dbReference>
<comment type="caution">
    <text evidence="8">The sequence shown here is derived from an EMBL/GenBank/DDBJ whole genome shotgun (WGS) entry which is preliminary data.</text>
</comment>
<dbReference type="RefSeq" id="WP_142257807.1">
    <property type="nucleotide sequence ID" value="NZ_BMPV01000004.1"/>
</dbReference>
<dbReference type="InterPro" id="IPR036884">
    <property type="entry name" value="2Fe-2S-bd_dom_sf"/>
</dbReference>
<proteinExistence type="predicted"/>
<reference evidence="8 9" key="1">
    <citation type="submission" date="2019-06" db="EMBL/GenBank/DDBJ databases">
        <title>Sequencing the genomes of 1000 actinobacteria strains.</title>
        <authorList>
            <person name="Klenk H.-P."/>
        </authorList>
    </citation>
    <scope>NUCLEOTIDE SEQUENCE [LARGE SCALE GENOMIC DNA]</scope>
    <source>
        <strain evidence="8 9">DSM 43186</strain>
    </source>
</reference>
<keyword evidence="3" id="KW-0560">Oxidoreductase</keyword>